<dbReference type="Proteomes" id="UP000774570">
    <property type="component" value="Unassembled WGS sequence"/>
</dbReference>
<gene>
    <name evidence="1" type="ORF">K1Y72_34545</name>
</gene>
<evidence type="ECO:0000313" key="2">
    <source>
        <dbReference type="Proteomes" id="UP000774570"/>
    </source>
</evidence>
<dbReference type="RefSeq" id="WP_220170746.1">
    <property type="nucleotide sequence ID" value="NZ_JAIBOA010000035.1"/>
</dbReference>
<reference evidence="1 2" key="1">
    <citation type="submission" date="2021-07" db="EMBL/GenBank/DDBJ databases">
        <title>Actinomadura sp. PM05-2 isolated from lichen.</title>
        <authorList>
            <person name="Somphong A."/>
            <person name="Phongsopitanun W."/>
            <person name="Tanasupawat S."/>
            <person name="Peongsungnone V."/>
        </authorList>
    </citation>
    <scope>NUCLEOTIDE SEQUENCE [LARGE SCALE GENOMIC DNA]</scope>
    <source>
        <strain evidence="1 2">PM05-2</strain>
    </source>
</reference>
<accession>A0ABS7G486</accession>
<name>A0ABS7G486_9ACTN</name>
<dbReference type="EMBL" id="JAIBOA010000035">
    <property type="protein sequence ID" value="MBW8487517.1"/>
    <property type="molecule type" value="Genomic_DNA"/>
</dbReference>
<sequence>MTADEYESLQDRGAGTGHDRWTVSVDYDLDAGKANGVAIRVALVE</sequence>
<keyword evidence="2" id="KW-1185">Reference proteome</keyword>
<protein>
    <submittedName>
        <fullName evidence="1">Uncharacterized protein</fullName>
    </submittedName>
</protein>
<proteinExistence type="predicted"/>
<comment type="caution">
    <text evidence="1">The sequence shown here is derived from an EMBL/GenBank/DDBJ whole genome shotgun (WGS) entry which is preliminary data.</text>
</comment>
<organism evidence="1 2">
    <name type="scientific">Actinomadura parmotrematis</name>
    <dbReference type="NCBI Taxonomy" id="2864039"/>
    <lineage>
        <taxon>Bacteria</taxon>
        <taxon>Bacillati</taxon>
        <taxon>Actinomycetota</taxon>
        <taxon>Actinomycetes</taxon>
        <taxon>Streptosporangiales</taxon>
        <taxon>Thermomonosporaceae</taxon>
        <taxon>Actinomadura</taxon>
    </lineage>
</organism>
<evidence type="ECO:0000313" key="1">
    <source>
        <dbReference type="EMBL" id="MBW8487517.1"/>
    </source>
</evidence>